<evidence type="ECO:0000256" key="2">
    <source>
        <dbReference type="ARBA" id="ARBA00007783"/>
    </source>
</evidence>
<evidence type="ECO:0000256" key="5">
    <source>
        <dbReference type="ARBA" id="ARBA00022692"/>
    </source>
</evidence>
<dbReference type="RefSeq" id="WP_080813306.1">
    <property type="nucleotide sequence ID" value="NZ_CP021983.2"/>
</dbReference>
<sequence>MKKLRIKPSKRQTARAFYSSQSQLRHPTQMLQLLRRDILASRELAWQLLIRDIKAQYRQSLLGFAWAFIPPVITAVGFMFAKGNGIVNIGETDIPYPAYVMFSTSLWQTFSEAISLPVQQVTNAKMMLAKINFPREALVLSAVGQVFFNFLIKLIFIIGLFIWFRMPVTWSIVLAPVALLHLIMLGTTIGTVLAPIGALYKDVTKGLTFILSFWMLLTPVVYPPPQGGKLSLLINLNPVSPLLVTTRELSTVGILSNPQGFWMASGVAFLGLLLAWMFYRLAMPYVIERMSS</sequence>
<comment type="similarity">
    <text evidence="2">Belongs to the ABC-2 integral membrane protein family.</text>
</comment>
<keyword evidence="7 8" id="KW-0472">Membrane</keyword>
<dbReference type="PANTHER" id="PTHR30413">
    <property type="entry name" value="INNER MEMBRANE TRANSPORT PERMEASE"/>
    <property type="match status" value="1"/>
</dbReference>
<proteinExistence type="inferred from homology"/>
<evidence type="ECO:0000256" key="7">
    <source>
        <dbReference type="ARBA" id="ARBA00023136"/>
    </source>
</evidence>
<protein>
    <submittedName>
        <fullName evidence="10">ABC-type polysaccharide/polyol phosphate export permease</fullName>
    </submittedName>
</protein>
<evidence type="ECO:0000259" key="9">
    <source>
        <dbReference type="Pfam" id="PF01061"/>
    </source>
</evidence>
<feature type="transmembrane region" description="Helical" evidence="8">
    <location>
        <begin position="137"/>
        <end position="164"/>
    </location>
</feature>
<organism evidence="10 11">
    <name type="scientific">Halomicronema hongdechloris C2206</name>
    <dbReference type="NCBI Taxonomy" id="1641165"/>
    <lineage>
        <taxon>Bacteria</taxon>
        <taxon>Bacillati</taxon>
        <taxon>Cyanobacteriota</taxon>
        <taxon>Cyanophyceae</taxon>
        <taxon>Nodosilineales</taxon>
        <taxon>Nodosilineaceae</taxon>
        <taxon>Halomicronema</taxon>
    </lineage>
</organism>
<dbReference type="InterPro" id="IPR013525">
    <property type="entry name" value="ABC2_TM"/>
</dbReference>
<dbReference type="GO" id="GO:0140359">
    <property type="term" value="F:ABC-type transporter activity"/>
    <property type="evidence" value="ECO:0007669"/>
    <property type="project" value="InterPro"/>
</dbReference>
<dbReference type="AlphaFoldDB" id="A0A1Z3HMM1"/>
<keyword evidence="6 8" id="KW-1133">Transmembrane helix</keyword>
<feature type="transmembrane region" description="Helical" evidence="8">
    <location>
        <begin position="61"/>
        <end position="81"/>
    </location>
</feature>
<keyword evidence="4" id="KW-1003">Cell membrane</keyword>
<feature type="transmembrane region" description="Helical" evidence="8">
    <location>
        <begin position="261"/>
        <end position="282"/>
    </location>
</feature>
<dbReference type="KEGG" id="hhg:XM38_025150"/>
<evidence type="ECO:0000256" key="8">
    <source>
        <dbReference type="SAM" id="Phobius"/>
    </source>
</evidence>
<dbReference type="Pfam" id="PF01061">
    <property type="entry name" value="ABC2_membrane"/>
    <property type="match status" value="1"/>
</dbReference>
<reference evidence="10 11" key="1">
    <citation type="journal article" date="2016" name="Biochim. Biophys. Acta">
        <title>Characterization of red-shifted phycobilisomes isolated from the chlorophyll f-containing cyanobacterium Halomicronema hongdechloris.</title>
        <authorList>
            <person name="Li Y."/>
            <person name="Lin Y."/>
            <person name="Garvey C.J."/>
            <person name="Birch D."/>
            <person name="Corkery R.W."/>
            <person name="Loughlin P.C."/>
            <person name="Scheer H."/>
            <person name="Willows R.D."/>
            <person name="Chen M."/>
        </authorList>
    </citation>
    <scope>NUCLEOTIDE SEQUENCE [LARGE SCALE GENOMIC DNA]</scope>
    <source>
        <strain evidence="10 11">C2206</strain>
    </source>
</reference>
<dbReference type="GO" id="GO:0005886">
    <property type="term" value="C:plasma membrane"/>
    <property type="evidence" value="ECO:0007669"/>
    <property type="project" value="UniProtKB-SubCell"/>
</dbReference>
<evidence type="ECO:0000313" key="10">
    <source>
        <dbReference type="EMBL" id="ASC71563.1"/>
    </source>
</evidence>
<feature type="domain" description="ABC-2 type transporter transmembrane" evidence="9">
    <location>
        <begin position="45"/>
        <end position="242"/>
    </location>
</feature>
<evidence type="ECO:0000256" key="1">
    <source>
        <dbReference type="ARBA" id="ARBA00004429"/>
    </source>
</evidence>
<dbReference type="STRING" id="1641165.XM38_23630"/>
<dbReference type="GO" id="GO:0015920">
    <property type="term" value="P:lipopolysaccharide transport"/>
    <property type="evidence" value="ECO:0007669"/>
    <property type="project" value="TreeGrafter"/>
</dbReference>
<keyword evidence="3" id="KW-0813">Transport</keyword>
<keyword evidence="11" id="KW-1185">Reference proteome</keyword>
<evidence type="ECO:0000256" key="4">
    <source>
        <dbReference type="ARBA" id="ARBA00022475"/>
    </source>
</evidence>
<evidence type="ECO:0000313" key="11">
    <source>
        <dbReference type="Proteomes" id="UP000191901"/>
    </source>
</evidence>
<evidence type="ECO:0000256" key="3">
    <source>
        <dbReference type="ARBA" id="ARBA00022448"/>
    </source>
</evidence>
<feature type="transmembrane region" description="Helical" evidence="8">
    <location>
        <begin position="170"/>
        <end position="194"/>
    </location>
</feature>
<accession>A0A1Z3HMM1</accession>
<dbReference type="OrthoDB" id="9794365at2"/>
<keyword evidence="5 8" id="KW-0812">Transmembrane</keyword>
<dbReference type="PANTHER" id="PTHR30413:SF8">
    <property type="entry name" value="TRANSPORT PERMEASE PROTEIN"/>
    <property type="match status" value="1"/>
</dbReference>
<evidence type="ECO:0000256" key="6">
    <source>
        <dbReference type="ARBA" id="ARBA00022989"/>
    </source>
</evidence>
<name>A0A1Z3HMM1_9CYAN</name>
<dbReference type="Proteomes" id="UP000191901">
    <property type="component" value="Chromosome"/>
</dbReference>
<comment type="subcellular location">
    <subcellularLocation>
        <location evidence="1">Cell inner membrane</location>
        <topology evidence="1">Multi-pass membrane protein</topology>
    </subcellularLocation>
</comment>
<gene>
    <name evidence="10" type="ORF">XM38_025150</name>
</gene>
<dbReference type="EMBL" id="CP021983">
    <property type="protein sequence ID" value="ASC71563.1"/>
    <property type="molecule type" value="Genomic_DNA"/>
</dbReference>